<dbReference type="CDD" id="cd16922">
    <property type="entry name" value="HATPase_EvgS-ArcB-TorS-like"/>
    <property type="match status" value="1"/>
</dbReference>
<keyword evidence="13" id="KW-0812">Transmembrane</keyword>
<dbReference type="SUPFAM" id="SSF47384">
    <property type="entry name" value="Homodimeric domain of signal transducing histidine kinase"/>
    <property type="match status" value="1"/>
</dbReference>
<dbReference type="SUPFAM" id="SSF55785">
    <property type="entry name" value="PYP-like sensor domain (PAS domain)"/>
    <property type="match status" value="1"/>
</dbReference>
<dbReference type="SUPFAM" id="SSF55874">
    <property type="entry name" value="ATPase domain of HSP90 chaperone/DNA topoisomerase II/histidine kinase"/>
    <property type="match status" value="1"/>
</dbReference>
<dbReference type="CDD" id="cd00130">
    <property type="entry name" value="PAS"/>
    <property type="match status" value="1"/>
</dbReference>
<dbReference type="OrthoDB" id="112712at2"/>
<dbReference type="InterPro" id="IPR013767">
    <property type="entry name" value="PAS_fold"/>
</dbReference>
<dbReference type="PANTHER" id="PTHR45453">
    <property type="entry name" value="PHOSPHATE REGULON SENSOR PROTEIN PHOR"/>
    <property type="match status" value="1"/>
</dbReference>
<dbReference type="Gene3D" id="3.30.565.10">
    <property type="entry name" value="Histidine kinase-like ATPase, C-terminal domain"/>
    <property type="match status" value="1"/>
</dbReference>
<dbReference type="PRINTS" id="PR00344">
    <property type="entry name" value="BCTRLSENSOR"/>
</dbReference>
<keyword evidence="10" id="KW-0067">ATP-binding</keyword>
<dbReference type="GO" id="GO:0016036">
    <property type="term" value="P:cellular response to phosphate starvation"/>
    <property type="evidence" value="ECO:0007669"/>
    <property type="project" value="TreeGrafter"/>
</dbReference>
<dbReference type="InterPro" id="IPR035965">
    <property type="entry name" value="PAS-like_dom_sf"/>
</dbReference>
<evidence type="ECO:0000256" key="7">
    <source>
        <dbReference type="ARBA" id="ARBA00022679"/>
    </source>
</evidence>
<organism evidence="16 17">
    <name type="scientific">Pelotomaculum propionicicum</name>
    <dbReference type="NCBI Taxonomy" id="258475"/>
    <lineage>
        <taxon>Bacteria</taxon>
        <taxon>Bacillati</taxon>
        <taxon>Bacillota</taxon>
        <taxon>Clostridia</taxon>
        <taxon>Eubacteriales</taxon>
        <taxon>Desulfotomaculaceae</taxon>
        <taxon>Pelotomaculum</taxon>
    </lineage>
</organism>
<feature type="transmembrane region" description="Helical" evidence="13">
    <location>
        <begin position="12"/>
        <end position="30"/>
    </location>
</feature>
<comment type="caution">
    <text evidence="16">The sequence shown here is derived from an EMBL/GenBank/DDBJ whole genome shotgun (WGS) entry which is preliminary data.</text>
</comment>
<proteinExistence type="predicted"/>
<evidence type="ECO:0000256" key="11">
    <source>
        <dbReference type="ARBA" id="ARBA00023012"/>
    </source>
</evidence>
<keyword evidence="17" id="KW-1185">Reference proteome</keyword>
<dbReference type="Gene3D" id="6.10.340.10">
    <property type="match status" value="1"/>
</dbReference>
<dbReference type="FunFam" id="1.10.287.130:FF:000001">
    <property type="entry name" value="Two-component sensor histidine kinase"/>
    <property type="match status" value="1"/>
</dbReference>
<evidence type="ECO:0000256" key="3">
    <source>
        <dbReference type="ARBA" id="ARBA00004314"/>
    </source>
</evidence>
<dbReference type="NCBIfam" id="NF046044">
    <property type="entry name" value="PnpS"/>
    <property type="match status" value="1"/>
</dbReference>
<evidence type="ECO:0000259" key="15">
    <source>
        <dbReference type="PROSITE" id="PS50885"/>
    </source>
</evidence>
<dbReference type="InterPro" id="IPR003660">
    <property type="entry name" value="HAMP_dom"/>
</dbReference>
<evidence type="ECO:0000313" key="17">
    <source>
        <dbReference type="Proteomes" id="UP000297597"/>
    </source>
</evidence>
<dbReference type="Gene3D" id="3.30.450.20">
    <property type="entry name" value="PAS domain"/>
    <property type="match status" value="1"/>
</dbReference>
<dbReference type="SMART" id="SM00388">
    <property type="entry name" value="HisKA"/>
    <property type="match status" value="1"/>
</dbReference>
<gene>
    <name evidence="16" type="primary">phoR_3</name>
    <name evidence="16" type="ORF">Pmgp_02497</name>
</gene>
<keyword evidence="13" id="KW-1133">Transmembrane helix</keyword>
<dbReference type="GO" id="GO:0045121">
    <property type="term" value="C:membrane raft"/>
    <property type="evidence" value="ECO:0007669"/>
    <property type="project" value="UniProtKB-SubCell"/>
</dbReference>
<evidence type="ECO:0000256" key="13">
    <source>
        <dbReference type="SAM" id="Phobius"/>
    </source>
</evidence>
<keyword evidence="7 16" id="KW-0808">Transferase</keyword>
<name>A0A4Y7RNH4_9FIRM</name>
<dbReference type="Gene3D" id="1.10.287.130">
    <property type="match status" value="1"/>
</dbReference>
<dbReference type="InterPro" id="IPR036097">
    <property type="entry name" value="HisK_dim/P_sf"/>
</dbReference>
<evidence type="ECO:0000259" key="14">
    <source>
        <dbReference type="PROSITE" id="PS50109"/>
    </source>
</evidence>
<dbReference type="PROSITE" id="PS50885">
    <property type="entry name" value="HAMP"/>
    <property type="match status" value="1"/>
</dbReference>
<evidence type="ECO:0000256" key="1">
    <source>
        <dbReference type="ARBA" id="ARBA00000085"/>
    </source>
</evidence>
<keyword evidence="8" id="KW-0547">Nucleotide-binding</keyword>
<evidence type="ECO:0000256" key="4">
    <source>
        <dbReference type="ARBA" id="ARBA00012438"/>
    </source>
</evidence>
<dbReference type="GO" id="GO:0005524">
    <property type="term" value="F:ATP binding"/>
    <property type="evidence" value="ECO:0007669"/>
    <property type="project" value="UniProtKB-KW"/>
</dbReference>
<keyword evidence="9" id="KW-0418">Kinase</keyword>
<dbReference type="CDD" id="cd00082">
    <property type="entry name" value="HisKA"/>
    <property type="match status" value="1"/>
</dbReference>
<evidence type="ECO:0000256" key="9">
    <source>
        <dbReference type="ARBA" id="ARBA00022777"/>
    </source>
</evidence>
<dbReference type="InterPro" id="IPR003594">
    <property type="entry name" value="HATPase_dom"/>
</dbReference>
<dbReference type="InterPro" id="IPR003661">
    <property type="entry name" value="HisK_dim/P_dom"/>
</dbReference>
<dbReference type="InterPro" id="IPR004358">
    <property type="entry name" value="Sig_transdc_His_kin-like_C"/>
</dbReference>
<comment type="subcellular location">
    <subcellularLocation>
        <location evidence="2">Cell membrane</location>
    </subcellularLocation>
    <subcellularLocation>
        <location evidence="3">Membrane raft</location>
        <topology evidence="3">Multi-pass membrane protein</topology>
    </subcellularLocation>
</comment>
<evidence type="ECO:0000256" key="12">
    <source>
        <dbReference type="ARBA" id="ARBA00023136"/>
    </source>
</evidence>
<dbReference type="CDD" id="cd06225">
    <property type="entry name" value="HAMP"/>
    <property type="match status" value="1"/>
</dbReference>
<keyword evidence="5" id="KW-1003">Cell membrane</keyword>
<dbReference type="Pfam" id="PF00672">
    <property type="entry name" value="HAMP"/>
    <property type="match status" value="1"/>
</dbReference>
<dbReference type="InterPro" id="IPR050351">
    <property type="entry name" value="BphY/WalK/GraS-like"/>
</dbReference>
<dbReference type="Pfam" id="PF00989">
    <property type="entry name" value="PAS"/>
    <property type="match status" value="1"/>
</dbReference>
<evidence type="ECO:0000256" key="2">
    <source>
        <dbReference type="ARBA" id="ARBA00004236"/>
    </source>
</evidence>
<dbReference type="Pfam" id="PF00512">
    <property type="entry name" value="HisKA"/>
    <property type="match status" value="1"/>
</dbReference>
<feature type="domain" description="HAMP" evidence="15">
    <location>
        <begin position="60"/>
        <end position="112"/>
    </location>
</feature>
<dbReference type="SMART" id="SM00304">
    <property type="entry name" value="HAMP"/>
    <property type="match status" value="1"/>
</dbReference>
<dbReference type="Pfam" id="PF02518">
    <property type="entry name" value="HATPase_c"/>
    <property type="match status" value="1"/>
</dbReference>
<dbReference type="GO" id="GO:0005886">
    <property type="term" value="C:plasma membrane"/>
    <property type="evidence" value="ECO:0007669"/>
    <property type="project" value="UniProtKB-SubCell"/>
</dbReference>
<accession>A0A4Y7RNH4</accession>
<dbReference type="EC" id="2.7.13.3" evidence="4"/>
<keyword evidence="6" id="KW-0597">Phosphoprotein</keyword>
<comment type="catalytic activity">
    <reaction evidence="1">
        <text>ATP + protein L-histidine = ADP + protein N-phospho-L-histidine.</text>
        <dbReference type="EC" id="2.7.13.3"/>
    </reaction>
</comment>
<feature type="transmembrane region" description="Helical" evidence="13">
    <location>
        <begin position="37"/>
        <end position="59"/>
    </location>
</feature>
<reference evidence="16 17" key="1">
    <citation type="journal article" date="2018" name="Environ. Microbiol.">
        <title>Novel energy conservation strategies and behaviour of Pelotomaculum schinkii driving syntrophic propionate catabolism.</title>
        <authorList>
            <person name="Hidalgo-Ahumada C.A.P."/>
            <person name="Nobu M.K."/>
            <person name="Narihiro T."/>
            <person name="Tamaki H."/>
            <person name="Liu W.T."/>
            <person name="Kamagata Y."/>
            <person name="Stams A.J.M."/>
            <person name="Imachi H."/>
            <person name="Sousa D.Z."/>
        </authorList>
    </citation>
    <scope>NUCLEOTIDE SEQUENCE [LARGE SCALE GENOMIC DNA]</scope>
    <source>
        <strain evidence="16 17">MGP</strain>
    </source>
</reference>
<dbReference type="SUPFAM" id="SSF158472">
    <property type="entry name" value="HAMP domain-like"/>
    <property type="match status" value="1"/>
</dbReference>
<dbReference type="EMBL" id="QFFZ01000029">
    <property type="protein sequence ID" value="TEB10300.1"/>
    <property type="molecule type" value="Genomic_DNA"/>
</dbReference>
<dbReference type="FunFam" id="3.30.565.10:FF:000023">
    <property type="entry name" value="PAS domain-containing sensor histidine kinase"/>
    <property type="match status" value="1"/>
</dbReference>
<dbReference type="Proteomes" id="UP000297597">
    <property type="component" value="Unassembled WGS sequence"/>
</dbReference>
<feature type="domain" description="Histidine kinase" evidence="14">
    <location>
        <begin position="240"/>
        <end position="458"/>
    </location>
</feature>
<keyword evidence="11" id="KW-0902">Two-component regulatory system</keyword>
<dbReference type="GO" id="GO:0004721">
    <property type="term" value="F:phosphoprotein phosphatase activity"/>
    <property type="evidence" value="ECO:0007669"/>
    <property type="project" value="TreeGrafter"/>
</dbReference>
<dbReference type="InterPro" id="IPR036890">
    <property type="entry name" value="HATPase_C_sf"/>
</dbReference>
<protein>
    <recommendedName>
        <fullName evidence="4">histidine kinase</fullName>
        <ecNumber evidence="4">2.7.13.3</ecNumber>
    </recommendedName>
</protein>
<evidence type="ECO:0000256" key="10">
    <source>
        <dbReference type="ARBA" id="ARBA00022840"/>
    </source>
</evidence>
<dbReference type="AlphaFoldDB" id="A0A4Y7RNH4"/>
<dbReference type="InterPro" id="IPR005467">
    <property type="entry name" value="His_kinase_dom"/>
</dbReference>
<keyword evidence="12 13" id="KW-0472">Membrane</keyword>
<dbReference type="InterPro" id="IPR000014">
    <property type="entry name" value="PAS"/>
</dbReference>
<dbReference type="RefSeq" id="WP_134214317.1">
    <property type="nucleotide sequence ID" value="NZ_QFFZ01000029.1"/>
</dbReference>
<dbReference type="GO" id="GO:0000155">
    <property type="term" value="F:phosphorelay sensor kinase activity"/>
    <property type="evidence" value="ECO:0007669"/>
    <property type="project" value="InterPro"/>
</dbReference>
<dbReference type="SMART" id="SM00387">
    <property type="entry name" value="HATPase_c"/>
    <property type="match status" value="1"/>
</dbReference>
<evidence type="ECO:0000256" key="8">
    <source>
        <dbReference type="ARBA" id="ARBA00022741"/>
    </source>
</evidence>
<dbReference type="GO" id="GO:0006355">
    <property type="term" value="P:regulation of DNA-templated transcription"/>
    <property type="evidence" value="ECO:0007669"/>
    <property type="project" value="InterPro"/>
</dbReference>
<dbReference type="PANTHER" id="PTHR45453:SF1">
    <property type="entry name" value="PHOSPHATE REGULON SENSOR PROTEIN PHOR"/>
    <property type="match status" value="1"/>
</dbReference>
<dbReference type="PROSITE" id="PS50109">
    <property type="entry name" value="HIS_KIN"/>
    <property type="match status" value="1"/>
</dbReference>
<evidence type="ECO:0000313" key="16">
    <source>
        <dbReference type="EMBL" id="TEB10300.1"/>
    </source>
</evidence>
<evidence type="ECO:0000256" key="6">
    <source>
        <dbReference type="ARBA" id="ARBA00022553"/>
    </source>
</evidence>
<sequence>MTIIVRVLRNIGWRPVASYFFMFLVFIGLAQLHTLGWLNLLVFMLLAFLCTFLLAWIMYSSLINPLQEVSTIAREIADGNLEHYIPVSPQNEIGDLARSINFLARTLKTTQDDLNTERGRVQALLGGMSDGVIIMDNWGRVILVNQVVERLFRITMPASKGKNIVRVIRDYELEKLLHDSLETGKSIKKQIQVLTPDRRVFRVYVTPTNTGEDRGEVVALLRNITDRKMLEEMRSEFVANVSHELRTPLTSVRGFVETLLDGALEEPETARKFLEIINKETERLTKLLDELLSLSRYEDKSNVINMESIDISDLIKRTVAIISPRALEKNLAITTDLPADLPAVQGDPDMLRQVLINLIDNAINYTMPGGAICVAAGIEQGELKVDVKDTGVGISPEHISRLFVRFYRVDKARSRELGGTGLGLSIVKHIVEAHNGRVQVESKVGKGSTFSFILPLAGQKR</sequence>
<evidence type="ECO:0000256" key="5">
    <source>
        <dbReference type="ARBA" id="ARBA00022475"/>
    </source>
</evidence>